<dbReference type="RefSeq" id="WP_005162620.1">
    <property type="nucleotide sequence ID" value="NZ_BKYB01000012.1"/>
</dbReference>
<organism evidence="1 2">
    <name type="scientific">Acinetobacter junii</name>
    <dbReference type="NCBI Taxonomy" id="40215"/>
    <lineage>
        <taxon>Bacteria</taxon>
        <taxon>Pseudomonadati</taxon>
        <taxon>Pseudomonadota</taxon>
        <taxon>Gammaproteobacteria</taxon>
        <taxon>Moraxellales</taxon>
        <taxon>Moraxellaceae</taxon>
        <taxon>Acinetobacter</taxon>
    </lineage>
</organism>
<dbReference type="Proteomes" id="UP001208534">
    <property type="component" value="Unassembled WGS sequence"/>
</dbReference>
<dbReference type="EMBL" id="JAHPRE010000011">
    <property type="protein sequence ID" value="MCU4396145.1"/>
    <property type="molecule type" value="Genomic_DNA"/>
</dbReference>
<sequence>MHSPKAKALYDHVDFLRNLINGRLAKGPREEESFPCYAKRSLKLNDGKDWSFLCSGMDLIGDTSLSLDHFLRFGMEGVSRYNEVGEKYLRLYGALNSTYIQQEAVFTICKLCQLSEQSAFRDRLEKLEIRDIRHKLGAHSIDYIDKQKEDVLSFVPVRFDMRGLHLNYINNNDLSQISVNLLSGINEHLDLMSDIIYATLEKIKKTLYKSNPDKIEEIDKGLEELRVKRAGGHVFDHEDGTRAIFSPVAENI</sequence>
<comment type="caution">
    <text evidence="1">The sequence shown here is derived from an EMBL/GenBank/DDBJ whole genome shotgun (WGS) entry which is preliminary data.</text>
</comment>
<name>A0AAW5R9Q7_ACIJU</name>
<reference evidence="1" key="1">
    <citation type="submission" date="2021-06" db="EMBL/GenBank/DDBJ databases">
        <title>Propagation of a rapidly emergent carbapenem-resistant Acinetobacter baumannii lineage by various extra-hospital transmission networks.</title>
        <authorList>
            <person name="Calix J."/>
        </authorList>
    </citation>
    <scope>NUCLEOTIDE SEQUENCE</scope>
    <source>
        <strain evidence="1">WU_MDCI_Aw63</strain>
    </source>
</reference>
<evidence type="ECO:0000313" key="2">
    <source>
        <dbReference type="Proteomes" id="UP001208534"/>
    </source>
</evidence>
<protein>
    <submittedName>
        <fullName evidence="1">Uncharacterized protein</fullName>
    </submittedName>
</protein>
<dbReference type="AlphaFoldDB" id="A0AAW5R9Q7"/>
<accession>A0AAW5R9Q7</accession>
<proteinExistence type="predicted"/>
<evidence type="ECO:0000313" key="1">
    <source>
        <dbReference type="EMBL" id="MCU4396145.1"/>
    </source>
</evidence>
<gene>
    <name evidence="1" type="ORF">KTH64_03980</name>
</gene>